<protein>
    <recommendedName>
        <fullName evidence="7">Mediator complex subunit Med12 domain-containing protein</fullName>
    </recommendedName>
</protein>
<accession>A0AAD8SLC9</accession>
<sequence length="2216" mass="244927">MQRYAGAGNSNSSGFSGGPVSSGRESSSRLEASPYASPNYPVNPRRQPQLAPYRLKCDKEPLNNKLGPPDFYPQTPNCPEETLTKEYVQSGYKETVDGIEEAREIVLSNISYFCKPDIVAKCKEALKKRLRAINESRAQKRKAGQVYGVPLSGSLLIKPGVYPEQRPCNEDSRRKWTEALAQPNKRLRLLSEHVPHGYRRKSLFDVLTRCNVPLLRATWFVKVTYLNQPQVRPTSSSISTGASDNQRSNQWTKDVVEYLQQLLDEFCSKEVPPSFKEQPSPGLISGATLVKMKTEASSVGGDTEEPVVHFKWWYMVRLVQWHLTEELLVPSVLIEWLCYQLQERDSVEALELLLPVVLGLVETITLSQTYVRMFVEILVRRLSDASVVDNPKRSSISSVIAELLRYMVLAVPDTFVSFDCFPLPSVVAPDVYGRGALLKITGGGEISSSKRPDVYRYLSCGYAVCSIQRRASDLSTLANPNLQARGAAKVVQALDKALVTGNLTMAYSSLFNDLSDALMEERWIKEVSPCLQSSLMWIGTVELSLICSVFFLCEWATCDYRDCRTSPSLNVKFSGRRDLSQIHVAVSILKNKMNEMNNLSRSKSSSRMAMNNIGKGSSLNDASLAATTVDDSSGLRNNAKIEEKNERKDMFGSPGPLHDIIVCWLDQHEVSSAAGFKRVDVLIIELIRSGLFYPQAYVRQLIISGVTDRSGTLLDTERKRRHHRILKQLPGSSLFDVLEEDIVVEEQQLREMMSTYSSERRLVLSELSSGLSVDANDRGEYTSSSFFRKQSDILVASGGSNHSSVPEQVEDVKVMVSSLLCFIYPHSVESEHCETKMNFQGSSTSTLTQVDNGEVKNGCEDCMRIKGQKLDERTSPYQAFPLVQSDEEDVWWVKKGTELHESFKAEPALKSIKQTSRGRAKVVRKTQNLAQLATARIEGSQGEASTSHLCESKLTCPHHKPSTDGDNTKDVCHTRMPNLAEVGKSLKKLRLLERRSISVWLLKSVRQLVEGNETTACKASNSLSSFSSQPDDKTVSKWRLGDEELMSILYILDTCCDLVSGARFLVWLLAKIRGGMATLGQVGRSGMHMKNRDNQVCQVGEALVFSSLLRYENILLATDLLPEVLNASTNRHFVLANARHSAPAAFPYTRYFLRKYRDVASVVRWEKNFRTTCDQRLLAELDNGRSIDGDLVSSSGVSAGEEIDEQVRQKLNGRGSRIVPNMKEIVQRQTEELQRNLKEKKIPATPKSPSFEKEDGYQIAHDTVLGLVECIRQNGGASPDGDPSAVFSAVSAIVVNAGQAIAKHLDFTGGNYHGVPSIGNSLNFVRHTLHVHISSLCLLKEALGDRFSRVFEVALAVEASSAVTAAFAPPKIQRNQFQPSSEAHDAYGNHTNELLGTSGKGFVGRAGKGAAAISALIVGAVVHGAVSLERMVAVLKIKDGLDILQILRGLRTGTNGASRSTGTFKMDNSVEVLVHWFRILLGNCRTVYDGLIADILGESYVLALSRLQQKLPLNVVFPPAYSIFAMVRWRQYILSREDAQAYQSIENAINDITKHQPFRDICFRNTHQLYDLLAADGGDSEFAAMLEMNCSDKNLKHLFIPLRARLFLNALVDCKTPAVIQMDGSEPGEAKENELKLSEKLGQVLDTLQPAKFHWQWVELRLLLDEQALAEKIGKAEKSKTPTSILREIIDGLRSLCPNSESFALSDSEKGFTEIILSRLVARPDAAPLYSEVVHLLGKLHDSLVVDVKWILQGLDALLGRKSTRQQLVSLAQRKGVSVKTQVWKPWGWSSLLSDVMANRTAKRKLEVTPIEEGEVVDDAEAKRPIRSTPHNVDRSIESIRSVNKYVTEKALAELMLPCIDRSTAEFRGIFAGEVIKQMGTVSEHIKAISRNGTKHAGLVPSGNEVSSNKSSGRKGIRGGSPSIGRRGTVGNDPTPPSASALQATVWLRLQFIIRLLPVILADRNMRQTLASTILCLLAARIIYEDADSPVPPANLVTLRREVDSLLEPPVDVLLDRPSESLFERLLCVLHALLGNSKPSWLKTRPVSKPTVRAPRDITAFDVEAAVGLQSALDHMELPGTIRRRIQAALPILPPCRHRSIQCQPPQLSLAALSPLQSSTSSTAGPQQKNTPLSWVPTNISSRSKATLPSQDPEMEVDPWTLLEDGTSCPSASSGGNGASGITADHANLKACSWLKGAVRVRRTELTYIGSLDDDS</sequence>
<comment type="caution">
    <text evidence="8">The sequence shown here is derived from an EMBL/GenBank/DDBJ whole genome shotgun (WGS) entry which is preliminary data.</text>
</comment>
<evidence type="ECO:0000256" key="1">
    <source>
        <dbReference type="ARBA" id="ARBA00004123"/>
    </source>
</evidence>
<dbReference type="Proteomes" id="UP001231189">
    <property type="component" value="Unassembled WGS sequence"/>
</dbReference>
<dbReference type="SMART" id="SM01281">
    <property type="entry name" value="Med12"/>
    <property type="match status" value="1"/>
</dbReference>
<keyword evidence="5" id="KW-0539">Nucleus</keyword>
<evidence type="ECO:0000256" key="4">
    <source>
        <dbReference type="ARBA" id="ARBA00023163"/>
    </source>
</evidence>
<evidence type="ECO:0000256" key="5">
    <source>
        <dbReference type="ARBA" id="ARBA00023242"/>
    </source>
</evidence>
<name>A0AAD8SLC9_LOLMU</name>
<keyword evidence="3" id="KW-0805">Transcription regulation</keyword>
<keyword evidence="9" id="KW-1185">Reference proteome</keyword>
<evidence type="ECO:0000256" key="2">
    <source>
        <dbReference type="ARBA" id="ARBA00010289"/>
    </source>
</evidence>
<comment type="similarity">
    <text evidence="2">Belongs to the Mediator complex subunit 12 family.</text>
</comment>
<comment type="subcellular location">
    <subcellularLocation>
        <location evidence="1">Nucleus</location>
    </subcellularLocation>
</comment>
<evidence type="ECO:0000256" key="6">
    <source>
        <dbReference type="SAM" id="MobiDB-lite"/>
    </source>
</evidence>
<feature type="compositionally biased region" description="Low complexity" evidence="6">
    <location>
        <begin position="2114"/>
        <end position="2124"/>
    </location>
</feature>
<feature type="region of interest" description="Disordered" evidence="6">
    <location>
        <begin position="1"/>
        <end position="47"/>
    </location>
</feature>
<dbReference type="GO" id="GO:0006357">
    <property type="term" value="P:regulation of transcription by RNA polymerase II"/>
    <property type="evidence" value="ECO:0007669"/>
    <property type="project" value="InterPro"/>
</dbReference>
<evidence type="ECO:0000313" key="9">
    <source>
        <dbReference type="Proteomes" id="UP001231189"/>
    </source>
</evidence>
<feature type="domain" description="Mediator complex subunit Med12" evidence="7">
    <location>
        <begin position="160"/>
        <end position="222"/>
    </location>
</feature>
<dbReference type="PANTHER" id="PTHR46567:SF1">
    <property type="entry name" value="MEDIATOR OF RNA POLYMERASE II TRANSCRIPTION SUBUNIT 12"/>
    <property type="match status" value="1"/>
</dbReference>
<feature type="compositionally biased region" description="Low complexity" evidence="6">
    <location>
        <begin position="1"/>
        <end position="23"/>
    </location>
</feature>
<dbReference type="EMBL" id="JAUUTY010000004">
    <property type="protein sequence ID" value="KAK1653894.1"/>
    <property type="molecule type" value="Genomic_DNA"/>
</dbReference>
<feature type="compositionally biased region" description="Polar residues" evidence="6">
    <location>
        <begin position="2125"/>
        <end position="2150"/>
    </location>
</feature>
<organism evidence="8 9">
    <name type="scientific">Lolium multiflorum</name>
    <name type="common">Italian ryegrass</name>
    <name type="synonym">Lolium perenne subsp. multiflorum</name>
    <dbReference type="NCBI Taxonomy" id="4521"/>
    <lineage>
        <taxon>Eukaryota</taxon>
        <taxon>Viridiplantae</taxon>
        <taxon>Streptophyta</taxon>
        <taxon>Embryophyta</taxon>
        <taxon>Tracheophyta</taxon>
        <taxon>Spermatophyta</taxon>
        <taxon>Magnoliopsida</taxon>
        <taxon>Liliopsida</taxon>
        <taxon>Poales</taxon>
        <taxon>Poaceae</taxon>
        <taxon>BOP clade</taxon>
        <taxon>Pooideae</taxon>
        <taxon>Poodae</taxon>
        <taxon>Poeae</taxon>
        <taxon>Poeae Chloroplast Group 2 (Poeae type)</taxon>
        <taxon>Loliodinae</taxon>
        <taxon>Loliinae</taxon>
        <taxon>Lolium</taxon>
    </lineage>
</organism>
<keyword evidence="4" id="KW-0804">Transcription</keyword>
<feature type="region of interest" description="Disordered" evidence="6">
    <location>
        <begin position="1893"/>
        <end position="1937"/>
    </location>
</feature>
<dbReference type="GO" id="GO:0003712">
    <property type="term" value="F:transcription coregulator activity"/>
    <property type="evidence" value="ECO:0007669"/>
    <property type="project" value="InterPro"/>
</dbReference>
<evidence type="ECO:0000256" key="3">
    <source>
        <dbReference type="ARBA" id="ARBA00023015"/>
    </source>
</evidence>
<proteinExistence type="inferred from homology"/>
<evidence type="ECO:0000259" key="7">
    <source>
        <dbReference type="SMART" id="SM01281"/>
    </source>
</evidence>
<dbReference type="InterPro" id="IPR019035">
    <property type="entry name" value="Mediator_Med12"/>
</dbReference>
<dbReference type="GO" id="GO:0016592">
    <property type="term" value="C:mediator complex"/>
    <property type="evidence" value="ECO:0007669"/>
    <property type="project" value="InterPro"/>
</dbReference>
<dbReference type="PANTHER" id="PTHR46567">
    <property type="entry name" value="MEDIATOR OF RNA POLYMERASE II TRANSCRIPTION SUBUNIT 12"/>
    <property type="match status" value="1"/>
</dbReference>
<gene>
    <name evidence="8" type="ORF">QYE76_071699</name>
</gene>
<dbReference type="Pfam" id="PF09497">
    <property type="entry name" value="Med12"/>
    <property type="match status" value="1"/>
</dbReference>
<evidence type="ECO:0000313" key="8">
    <source>
        <dbReference type="EMBL" id="KAK1653894.1"/>
    </source>
</evidence>
<reference evidence="8" key="1">
    <citation type="submission" date="2023-07" db="EMBL/GenBank/DDBJ databases">
        <title>A chromosome-level genome assembly of Lolium multiflorum.</title>
        <authorList>
            <person name="Chen Y."/>
            <person name="Copetti D."/>
            <person name="Kolliker R."/>
            <person name="Studer B."/>
        </authorList>
    </citation>
    <scope>NUCLEOTIDE SEQUENCE</scope>
    <source>
        <strain evidence="8">02402/16</strain>
        <tissue evidence="8">Leaf</tissue>
    </source>
</reference>
<feature type="region of interest" description="Disordered" evidence="6">
    <location>
        <begin position="2114"/>
        <end position="2153"/>
    </location>
</feature>